<evidence type="ECO:0000313" key="2">
    <source>
        <dbReference type="Proteomes" id="UP000032735"/>
    </source>
</evidence>
<gene>
    <name evidence="1" type="ORF">XPG1_0080</name>
</gene>
<accession>A0A068R103</accession>
<evidence type="ECO:0000313" key="1">
    <source>
        <dbReference type="EMBL" id="CDG19735.1"/>
    </source>
</evidence>
<proteinExistence type="predicted"/>
<organism evidence="1 2">
    <name type="scientific">Xenorhabdus poinarii G6</name>
    <dbReference type="NCBI Taxonomy" id="1354304"/>
    <lineage>
        <taxon>Bacteria</taxon>
        <taxon>Pseudomonadati</taxon>
        <taxon>Pseudomonadota</taxon>
        <taxon>Gammaproteobacteria</taxon>
        <taxon>Enterobacterales</taxon>
        <taxon>Morganellaceae</taxon>
        <taxon>Xenorhabdus</taxon>
    </lineage>
</organism>
<sequence length="40" mass="4761">MEHENEQHNLAEFPHLYAVDSRYGEDVRRISLVGQLCFTR</sequence>
<dbReference type="HOGENOM" id="CLU_3298849_0_0_6"/>
<dbReference type="STRING" id="1354304.XPG1_0080"/>
<dbReference type="KEGG" id="xpo:XPG1_0080"/>
<dbReference type="AlphaFoldDB" id="A0A068R103"/>
<name>A0A068R103_9GAMM</name>
<protein>
    <submittedName>
        <fullName evidence="1">Uncharacterized protein</fullName>
    </submittedName>
</protein>
<reference evidence="1 2" key="1">
    <citation type="submission" date="2013-07" db="EMBL/GenBank/DDBJ databases">
        <authorList>
            <person name="Genoscope - CEA"/>
        </authorList>
    </citation>
    <scope>NUCLEOTIDE SEQUENCE [LARGE SCALE GENOMIC DNA]</scope>
    <source>
        <strain evidence="1 2">G6</strain>
    </source>
</reference>
<keyword evidence="2" id="KW-1185">Reference proteome</keyword>
<dbReference type="EMBL" id="FO704551">
    <property type="protein sequence ID" value="CDG19735.1"/>
    <property type="molecule type" value="Genomic_DNA"/>
</dbReference>
<dbReference type="Proteomes" id="UP000032735">
    <property type="component" value="Chromosome"/>
</dbReference>